<gene>
    <name evidence="3" type="ORF">D3H35_29880</name>
</gene>
<dbReference type="InterPro" id="IPR029410">
    <property type="entry name" value="CAP_assoc"/>
</dbReference>
<evidence type="ECO:0000259" key="2">
    <source>
        <dbReference type="Pfam" id="PF14504"/>
    </source>
</evidence>
<dbReference type="RefSeq" id="WP_119152698.1">
    <property type="nucleotide sequence ID" value="NZ_JBHSOV010000008.1"/>
</dbReference>
<feature type="domain" description="CAP-associated" evidence="2">
    <location>
        <begin position="63"/>
        <end position="194"/>
    </location>
</feature>
<dbReference type="CDD" id="cd05379">
    <property type="entry name" value="CAP_bacterial"/>
    <property type="match status" value="1"/>
</dbReference>
<evidence type="ECO:0000313" key="4">
    <source>
        <dbReference type="Proteomes" id="UP000266340"/>
    </source>
</evidence>
<dbReference type="PANTHER" id="PTHR31157:SF1">
    <property type="entry name" value="SCP DOMAIN-CONTAINING PROTEIN"/>
    <property type="match status" value="1"/>
</dbReference>
<dbReference type="Gene3D" id="3.40.33.10">
    <property type="entry name" value="CAP"/>
    <property type="match status" value="1"/>
</dbReference>
<sequence>MQRSLSRITMRIGKWGLLTLAATFLLGFAAPYPTSTYKVLAAAADSTTKPLTEKLFPIRGITIGTTEKTLIQKLGEPNRKDPSEYGFTWFVYNKDYKQYAQIGVAAGRVVAAYSNAAGVKSNAGIAIGTTRKDAEAKLGKPLTTLKIGNTTWKLNDGKELGRYTVGTGIVTLFYDIHAKNTVTSMLVMDKKTATTATATVKNAKLQAAYERELFDLANSVRVRMELAPFKWDDTAAKTARLHSADMAARKFFDHENPDGKSPFDRMEKQGIAYRLAAENIAAGQDNAIFAHESWMNSAGHRKNLLSAIAKFGAGVAFGGEYGIYYTQNFFTPLK</sequence>
<dbReference type="Pfam" id="PF00188">
    <property type="entry name" value="CAP"/>
    <property type="match status" value="1"/>
</dbReference>
<dbReference type="Pfam" id="PF14504">
    <property type="entry name" value="CAP_assoc_N"/>
    <property type="match status" value="1"/>
</dbReference>
<comment type="caution">
    <text evidence="3">The sequence shown here is derived from an EMBL/GenBank/DDBJ whole genome shotgun (WGS) entry which is preliminary data.</text>
</comment>
<evidence type="ECO:0000313" key="3">
    <source>
        <dbReference type="EMBL" id="RIE00244.1"/>
    </source>
</evidence>
<protein>
    <submittedName>
        <fullName evidence="3">Copper amine oxidase</fullName>
    </submittedName>
</protein>
<dbReference type="InterPro" id="IPR014044">
    <property type="entry name" value="CAP_dom"/>
</dbReference>
<dbReference type="EMBL" id="QXJM01000063">
    <property type="protein sequence ID" value="RIE00244.1"/>
    <property type="molecule type" value="Genomic_DNA"/>
</dbReference>
<organism evidence="3 4">
    <name type="scientific">Cohnella faecalis</name>
    <dbReference type="NCBI Taxonomy" id="2315694"/>
    <lineage>
        <taxon>Bacteria</taxon>
        <taxon>Bacillati</taxon>
        <taxon>Bacillota</taxon>
        <taxon>Bacilli</taxon>
        <taxon>Bacillales</taxon>
        <taxon>Paenibacillaceae</taxon>
        <taxon>Cohnella</taxon>
    </lineage>
</organism>
<name>A0A398CMU9_9BACL</name>
<reference evidence="3 4" key="1">
    <citation type="submission" date="2018-09" db="EMBL/GenBank/DDBJ databases">
        <title>Cohnella cavernae sp. nov., isolated from a karst cave.</title>
        <authorList>
            <person name="Zhu H."/>
        </authorList>
    </citation>
    <scope>NUCLEOTIDE SEQUENCE [LARGE SCALE GENOMIC DNA]</scope>
    <source>
        <strain evidence="3 4">K2E09-144</strain>
    </source>
</reference>
<dbReference type="SUPFAM" id="SSF55797">
    <property type="entry name" value="PR-1-like"/>
    <property type="match status" value="1"/>
</dbReference>
<evidence type="ECO:0000259" key="1">
    <source>
        <dbReference type="Pfam" id="PF00188"/>
    </source>
</evidence>
<dbReference type="PANTHER" id="PTHR31157">
    <property type="entry name" value="SCP DOMAIN-CONTAINING PROTEIN"/>
    <property type="match status" value="1"/>
</dbReference>
<keyword evidence="4" id="KW-1185">Reference proteome</keyword>
<feature type="domain" description="SCP" evidence="1">
    <location>
        <begin position="215"/>
        <end position="329"/>
    </location>
</feature>
<accession>A0A398CMU9</accession>
<dbReference type="InterPro" id="IPR035940">
    <property type="entry name" value="CAP_sf"/>
</dbReference>
<dbReference type="Proteomes" id="UP000266340">
    <property type="component" value="Unassembled WGS sequence"/>
</dbReference>
<dbReference type="AlphaFoldDB" id="A0A398CMU9"/>
<dbReference type="OrthoDB" id="9783944at2"/>
<proteinExistence type="predicted"/>